<organism evidence="10 11">
    <name type="scientific">Ignelater luminosus</name>
    <name type="common">Cucubano</name>
    <name type="synonym">Pyrophorus luminosus</name>
    <dbReference type="NCBI Taxonomy" id="2038154"/>
    <lineage>
        <taxon>Eukaryota</taxon>
        <taxon>Metazoa</taxon>
        <taxon>Ecdysozoa</taxon>
        <taxon>Arthropoda</taxon>
        <taxon>Hexapoda</taxon>
        <taxon>Insecta</taxon>
        <taxon>Pterygota</taxon>
        <taxon>Neoptera</taxon>
        <taxon>Endopterygota</taxon>
        <taxon>Coleoptera</taxon>
        <taxon>Polyphaga</taxon>
        <taxon>Elateriformia</taxon>
        <taxon>Elateroidea</taxon>
        <taxon>Elateridae</taxon>
        <taxon>Agrypninae</taxon>
        <taxon>Pyrophorini</taxon>
        <taxon>Ignelater</taxon>
    </lineage>
</organism>
<dbReference type="InterPro" id="IPR054549">
    <property type="entry name" value="UVB_sens_RUS_dom"/>
</dbReference>
<dbReference type="Pfam" id="PF24160">
    <property type="entry name" value="UVB_sens_C"/>
    <property type="match status" value="1"/>
</dbReference>
<evidence type="ECO:0000256" key="7">
    <source>
        <dbReference type="SAM" id="Phobius"/>
    </source>
</evidence>
<comment type="similarity">
    <text evidence="2">Belongs to the RUS1 family.</text>
</comment>
<evidence type="ECO:0000313" key="11">
    <source>
        <dbReference type="Proteomes" id="UP000801492"/>
    </source>
</evidence>
<evidence type="ECO:0000259" key="9">
    <source>
        <dbReference type="Pfam" id="PF24160"/>
    </source>
</evidence>
<evidence type="ECO:0000256" key="5">
    <source>
        <dbReference type="ARBA" id="ARBA00023136"/>
    </source>
</evidence>
<evidence type="ECO:0000256" key="3">
    <source>
        <dbReference type="ARBA" id="ARBA00022692"/>
    </source>
</evidence>
<protein>
    <submittedName>
        <fullName evidence="10">Uncharacterized protein</fullName>
    </submittedName>
</protein>
<accession>A0A8K0D6P1</accession>
<evidence type="ECO:0000259" key="8">
    <source>
        <dbReference type="Pfam" id="PF04884"/>
    </source>
</evidence>
<feature type="transmembrane region" description="Helical" evidence="7">
    <location>
        <begin position="365"/>
        <end position="383"/>
    </location>
</feature>
<comment type="caution">
    <text evidence="10">The sequence shown here is derived from an EMBL/GenBank/DDBJ whole genome shotgun (WGS) entry which is preliminary data.</text>
</comment>
<keyword evidence="11" id="KW-1185">Reference proteome</keyword>
<keyword evidence="4 7" id="KW-1133">Transmembrane helix</keyword>
<comment type="subcellular location">
    <subcellularLocation>
        <location evidence="1">Membrane</location>
    </subcellularLocation>
</comment>
<sequence length="489" mass="55326">MNRQEILLTEQCGTLGRLRLYVKDEEHNRVVRLSSSDTFAKSFTHRLQDLFREIFLPHGYPDSVSEDYLEYQIWDTVQAFCSTITGTFTTQAILKSVGVGDANATPFAAAFTWIMKDGTGMIGRIIFAWWKGNGLDTDCKKWRFFADILNDAAMFLELLVPYISNVSLQVLCITTSMKAVVGVAGSATRAAITQHQAIQGNMADVSAKDGSQETFVNLIASFVGIVLLAIVTDGHYQWLVFLIFTFIHLMANYFAVCSLNIPHLNIARLVLVLRTYLRFDTVPNPLHVNRKESVVIGFGQSVREICGFDIEVGEPLTRIPLTTTLLELTQMVDVYKNSNYFLLPDIRKKVIYIALEKGESPKDVISAYFHAVLLGIVICYYNQVPVNVYSKRQLRLVTPIMRVYSALKTFSKNLTSIEESVPLEMLRTFNELVTQEITMFFTALRINGWDISTHSIEAGQWRAQWKTSTEKNNDDGVPDYVQNKHSKSE</sequence>
<feature type="domain" description="Protein root UVB sensitive/RUS" evidence="8">
    <location>
        <begin position="45"/>
        <end position="278"/>
    </location>
</feature>
<proteinExistence type="inferred from homology"/>
<feature type="region of interest" description="Disordered" evidence="6">
    <location>
        <begin position="467"/>
        <end position="489"/>
    </location>
</feature>
<name>A0A8K0D6P1_IGNLU</name>
<keyword evidence="3 7" id="KW-0812">Transmembrane</keyword>
<keyword evidence="5 7" id="KW-0472">Membrane</keyword>
<evidence type="ECO:0000256" key="1">
    <source>
        <dbReference type="ARBA" id="ARBA00004370"/>
    </source>
</evidence>
<gene>
    <name evidence="10" type="ORF">ILUMI_07872</name>
</gene>
<dbReference type="InterPro" id="IPR055412">
    <property type="entry name" value="UVB_sens_C"/>
</dbReference>
<evidence type="ECO:0000256" key="4">
    <source>
        <dbReference type="ARBA" id="ARBA00022989"/>
    </source>
</evidence>
<feature type="domain" description="Root UVB sensitive protein C-terminal" evidence="9">
    <location>
        <begin position="282"/>
        <end position="465"/>
    </location>
</feature>
<dbReference type="GO" id="GO:0016020">
    <property type="term" value="C:membrane"/>
    <property type="evidence" value="ECO:0007669"/>
    <property type="project" value="UniProtKB-SubCell"/>
</dbReference>
<dbReference type="OrthoDB" id="364779at2759"/>
<evidence type="ECO:0000256" key="6">
    <source>
        <dbReference type="SAM" id="MobiDB-lite"/>
    </source>
</evidence>
<evidence type="ECO:0000256" key="2">
    <source>
        <dbReference type="ARBA" id="ARBA00007558"/>
    </source>
</evidence>
<dbReference type="InterPro" id="IPR006968">
    <property type="entry name" value="RUS_fam"/>
</dbReference>
<dbReference type="PANTHER" id="PTHR12770">
    <property type="entry name" value="RUS1 FAMILY PROTEIN C16ORF58"/>
    <property type="match status" value="1"/>
</dbReference>
<dbReference type="Pfam" id="PF04884">
    <property type="entry name" value="UVB_sens_prot"/>
    <property type="match status" value="1"/>
</dbReference>
<dbReference type="Proteomes" id="UP000801492">
    <property type="component" value="Unassembled WGS sequence"/>
</dbReference>
<dbReference type="EMBL" id="VTPC01003590">
    <property type="protein sequence ID" value="KAF2898301.1"/>
    <property type="molecule type" value="Genomic_DNA"/>
</dbReference>
<dbReference type="AlphaFoldDB" id="A0A8K0D6P1"/>
<evidence type="ECO:0000313" key="10">
    <source>
        <dbReference type="EMBL" id="KAF2898301.1"/>
    </source>
</evidence>
<feature type="transmembrane region" description="Helical" evidence="7">
    <location>
        <begin position="215"/>
        <end position="232"/>
    </location>
</feature>
<feature type="transmembrane region" description="Helical" evidence="7">
    <location>
        <begin position="238"/>
        <end position="261"/>
    </location>
</feature>
<dbReference type="PANTHER" id="PTHR12770:SF31">
    <property type="entry name" value="RUS FAMILY MEMBER 1"/>
    <property type="match status" value="1"/>
</dbReference>
<reference evidence="10" key="1">
    <citation type="submission" date="2019-08" db="EMBL/GenBank/DDBJ databases">
        <title>The genome of the North American firefly Photinus pyralis.</title>
        <authorList>
            <consortium name="Photinus pyralis genome working group"/>
            <person name="Fallon T.R."/>
            <person name="Sander Lower S.E."/>
            <person name="Weng J.-K."/>
        </authorList>
    </citation>
    <scope>NUCLEOTIDE SEQUENCE</scope>
    <source>
        <strain evidence="10">TRF0915ILg1</strain>
        <tissue evidence="10">Whole body</tissue>
    </source>
</reference>